<dbReference type="GO" id="GO:0016301">
    <property type="term" value="F:kinase activity"/>
    <property type="evidence" value="ECO:0007669"/>
    <property type="project" value="UniProtKB-KW"/>
</dbReference>
<dbReference type="FunFam" id="3.10.20.30:FF:000002">
    <property type="entry name" value="GTP pyrophosphokinase (RelA/SpoT)"/>
    <property type="match status" value="1"/>
</dbReference>
<dbReference type="InterPro" id="IPR012675">
    <property type="entry name" value="Beta-grasp_dom_sf"/>
</dbReference>
<evidence type="ECO:0000256" key="4">
    <source>
        <dbReference type="ARBA" id="ARBA00032407"/>
    </source>
</evidence>
<dbReference type="Pfam" id="PF13328">
    <property type="entry name" value="HD_4"/>
    <property type="match status" value="1"/>
</dbReference>
<dbReference type="Proteomes" id="UP000287330">
    <property type="component" value="Unassembled WGS sequence"/>
</dbReference>
<feature type="domain" description="TGS" evidence="8">
    <location>
        <begin position="394"/>
        <end position="455"/>
    </location>
</feature>
<protein>
    <recommendedName>
        <fullName evidence="1">GTP pyrophosphokinase</fullName>
    </recommendedName>
    <alternativeName>
        <fullName evidence="4">(p)ppGpp synthase</fullName>
    </alternativeName>
    <alternativeName>
        <fullName evidence="3">ATP:GTP 3'-pyrophosphotransferase</fullName>
    </alternativeName>
    <alternativeName>
        <fullName evidence="5">ppGpp synthase I</fullName>
    </alternativeName>
</protein>
<evidence type="ECO:0000256" key="1">
    <source>
        <dbReference type="ARBA" id="ARBA00019852"/>
    </source>
</evidence>
<evidence type="ECO:0000256" key="6">
    <source>
        <dbReference type="RuleBase" id="RU003847"/>
    </source>
</evidence>
<dbReference type="InterPro" id="IPR043519">
    <property type="entry name" value="NT_sf"/>
</dbReference>
<dbReference type="GO" id="GO:0015949">
    <property type="term" value="P:nucleobase-containing small molecule interconversion"/>
    <property type="evidence" value="ECO:0007669"/>
    <property type="project" value="UniProtKB-ARBA"/>
</dbReference>
<dbReference type="Gene3D" id="3.30.70.260">
    <property type="match status" value="1"/>
</dbReference>
<dbReference type="PANTHER" id="PTHR21262:SF31">
    <property type="entry name" value="GTP PYROPHOSPHOKINASE"/>
    <property type="match status" value="1"/>
</dbReference>
<sequence>MVHVRSTHVDDPQYQDAAQHWLVSVKDVSTLEDTANMLTSRYPEYADALLKGKEMVEILAPLNLDTESLLAALYAPLVDKAKLSIDDLPIQRSLKVLLSNVQQMQSISELQSFQHGQPDGAQIDNVRRMLLSMVEDVRAVLIKLAERICFLREVKSADEETRVLAAKECAEIYAPLANRLGIGQLKWELEDIAFRYLHPKTYKSIAQQLDERRLDRESYIHDFVENLQSALKEQAIEADVYGRPKHIFSIWRKMQKKHLSFEQLFDIRAVRILTHSLKDCYAALGVVHSRWRHLASEFDDYVATPKPNGYQSIHTVVVGPDNKNVEIQIRSHEMHDDAELGVAAHWMYKEGAQAGKRHGFEEKIAWLRKLLAWHEDMAGSDSLVEEIRSQVFEDRVYVFTPKGEVIDLPAGSTPLDFAYYIHSQVGHRCVGAKIDGRIVPFTYQLQNGDKVEILTQKNAQPRRDWLNPQMGYLHSSRARSKVHTYFKKQDRDKNLQAGKELLEQELSKHNLPLNEANKALERFNVAHLDDLLAAIGAGDVRLHQVVNFLKPAPSEEQQLARIKKRSAQSSKPLGGTSEVTIEGIGNLMMQFARCCQPIPGESIRGFITQGRGVSVHRQDCEQLQHLLSQHPERGIEVSWSDRTQKEYRASVRISALDRNGLLHDITSVLANEKAAVLQMDSESDAQSQSATIWLKLAVKNNQALQKIIQHLRQLPGIEQVQRS</sequence>
<dbReference type="NCBIfam" id="NF008124">
    <property type="entry name" value="PRK10872.1"/>
    <property type="match status" value="1"/>
</dbReference>
<comment type="caution">
    <text evidence="9">The sequence shown here is derived from an EMBL/GenBank/DDBJ whole genome shotgun (WGS) entry which is preliminary data.</text>
</comment>
<name>A0A432YBY4_9GAMM</name>
<evidence type="ECO:0000259" key="8">
    <source>
        <dbReference type="PROSITE" id="PS51880"/>
    </source>
</evidence>
<dbReference type="Pfam" id="PF02824">
    <property type="entry name" value="TGS"/>
    <property type="match status" value="1"/>
</dbReference>
<evidence type="ECO:0000313" key="10">
    <source>
        <dbReference type="Proteomes" id="UP000287330"/>
    </source>
</evidence>
<evidence type="ECO:0000256" key="2">
    <source>
        <dbReference type="ARBA" id="ARBA00025704"/>
    </source>
</evidence>
<dbReference type="EMBL" id="PIPV01000001">
    <property type="protein sequence ID" value="RUO58376.1"/>
    <property type="molecule type" value="Genomic_DNA"/>
</dbReference>
<accession>A0A432YBY4</accession>
<dbReference type="GO" id="GO:0005886">
    <property type="term" value="C:plasma membrane"/>
    <property type="evidence" value="ECO:0007669"/>
    <property type="project" value="TreeGrafter"/>
</dbReference>
<dbReference type="SMART" id="SM00954">
    <property type="entry name" value="RelA_SpoT"/>
    <property type="match status" value="1"/>
</dbReference>
<dbReference type="GO" id="GO:0015969">
    <property type="term" value="P:guanosine tetraphosphate metabolic process"/>
    <property type="evidence" value="ECO:0007669"/>
    <property type="project" value="InterPro"/>
</dbReference>
<evidence type="ECO:0000259" key="7">
    <source>
        <dbReference type="PROSITE" id="PS51671"/>
    </source>
</evidence>
<dbReference type="Pfam" id="PF13291">
    <property type="entry name" value="ACT_4"/>
    <property type="match status" value="1"/>
</dbReference>
<dbReference type="NCBIfam" id="TIGR00691">
    <property type="entry name" value="spoT_relA"/>
    <property type="match status" value="1"/>
</dbReference>
<dbReference type="InterPro" id="IPR007685">
    <property type="entry name" value="RelA_SpoT"/>
</dbReference>
<evidence type="ECO:0000256" key="5">
    <source>
        <dbReference type="ARBA" id="ARBA00033308"/>
    </source>
</evidence>
<dbReference type="AlphaFoldDB" id="A0A432YBY4"/>
<keyword evidence="9" id="KW-0808">Transferase</keyword>
<comment type="pathway">
    <text evidence="2">Purine metabolism.</text>
</comment>
<gene>
    <name evidence="9" type="ORF">CWE25_01935</name>
</gene>
<dbReference type="Gene3D" id="3.30.460.10">
    <property type="entry name" value="Beta Polymerase, domain 2"/>
    <property type="match status" value="1"/>
</dbReference>
<dbReference type="GO" id="GO:0008728">
    <property type="term" value="F:GTP diphosphokinase activity"/>
    <property type="evidence" value="ECO:0007669"/>
    <property type="project" value="TreeGrafter"/>
</dbReference>
<dbReference type="InterPro" id="IPR012676">
    <property type="entry name" value="TGS-like"/>
</dbReference>
<proteinExistence type="inferred from homology"/>
<dbReference type="PANTHER" id="PTHR21262">
    <property type="entry name" value="GUANOSINE-3',5'-BIS DIPHOSPHATE 3'-PYROPHOSPHOHYDROLASE"/>
    <property type="match status" value="1"/>
</dbReference>
<dbReference type="Pfam" id="PF19296">
    <property type="entry name" value="RelA_AH_RIS"/>
    <property type="match status" value="1"/>
</dbReference>
<comment type="function">
    <text evidence="6">In eubacteria ppGpp (guanosine 3'-diphosphate 5'-diphosphate) is a mediator of the stringent response that coordinates a variety of cellular activities in response to changes in nutritional abundance.</text>
</comment>
<dbReference type="CDD" id="cd04876">
    <property type="entry name" value="ACT_RelA-SpoT"/>
    <property type="match status" value="1"/>
</dbReference>
<dbReference type="FunFam" id="3.30.460.10:FF:000001">
    <property type="entry name" value="GTP pyrophosphokinase RelA"/>
    <property type="match status" value="1"/>
</dbReference>
<evidence type="ECO:0000313" key="9">
    <source>
        <dbReference type="EMBL" id="RUO58376.1"/>
    </source>
</evidence>
<dbReference type="SUPFAM" id="SSF55021">
    <property type="entry name" value="ACT-like"/>
    <property type="match status" value="1"/>
</dbReference>
<reference evidence="10" key="1">
    <citation type="journal article" date="2018" name="Front. Microbiol.">
        <title>Genome-Based Analysis Reveals the Taxonomy and Diversity of the Family Idiomarinaceae.</title>
        <authorList>
            <person name="Liu Y."/>
            <person name="Lai Q."/>
            <person name="Shao Z."/>
        </authorList>
    </citation>
    <scope>NUCLEOTIDE SEQUENCE [LARGE SCALE GENOMIC DNA]</scope>
    <source>
        <strain evidence="10">F23</strain>
    </source>
</reference>
<dbReference type="SUPFAM" id="SSF109604">
    <property type="entry name" value="HD-domain/PDEase-like"/>
    <property type="match status" value="1"/>
</dbReference>
<organism evidence="9 10">
    <name type="scientific">Idiomarina fontislapidosi</name>
    <dbReference type="NCBI Taxonomy" id="263723"/>
    <lineage>
        <taxon>Bacteria</taxon>
        <taxon>Pseudomonadati</taxon>
        <taxon>Pseudomonadota</taxon>
        <taxon>Gammaproteobacteria</taxon>
        <taxon>Alteromonadales</taxon>
        <taxon>Idiomarinaceae</taxon>
        <taxon>Idiomarina</taxon>
    </lineage>
</organism>
<dbReference type="PROSITE" id="PS51671">
    <property type="entry name" value="ACT"/>
    <property type="match status" value="1"/>
</dbReference>
<dbReference type="CDD" id="cd05399">
    <property type="entry name" value="NT_Rel-Spo_like"/>
    <property type="match status" value="1"/>
</dbReference>
<dbReference type="InterPro" id="IPR045865">
    <property type="entry name" value="ACT-like_dom_sf"/>
</dbReference>
<evidence type="ECO:0000256" key="3">
    <source>
        <dbReference type="ARBA" id="ARBA00029754"/>
    </source>
</evidence>
<keyword evidence="9" id="KW-0418">Kinase</keyword>
<dbReference type="CDD" id="cd01668">
    <property type="entry name" value="TGS_RSH"/>
    <property type="match status" value="1"/>
</dbReference>
<dbReference type="PROSITE" id="PS51880">
    <property type="entry name" value="TGS"/>
    <property type="match status" value="1"/>
</dbReference>
<dbReference type="RefSeq" id="WP_110572623.1">
    <property type="nucleotide sequence ID" value="NZ_PIPV01000001.1"/>
</dbReference>
<dbReference type="InterPro" id="IPR004811">
    <property type="entry name" value="RelA/Spo_fam"/>
</dbReference>
<dbReference type="SUPFAM" id="SSF81301">
    <property type="entry name" value="Nucleotidyltransferase"/>
    <property type="match status" value="1"/>
</dbReference>
<dbReference type="InterPro" id="IPR002912">
    <property type="entry name" value="ACT_dom"/>
</dbReference>
<feature type="domain" description="ACT" evidence="7">
    <location>
        <begin position="650"/>
        <end position="723"/>
    </location>
</feature>
<dbReference type="SUPFAM" id="SSF81271">
    <property type="entry name" value="TGS-like"/>
    <property type="match status" value="1"/>
</dbReference>
<dbReference type="Pfam" id="PF04607">
    <property type="entry name" value="RelA_SpoT"/>
    <property type="match status" value="1"/>
</dbReference>
<dbReference type="GO" id="GO:0008893">
    <property type="term" value="F:guanosine-3',5'-bis(diphosphate) 3'-diphosphatase activity"/>
    <property type="evidence" value="ECO:0007669"/>
    <property type="project" value="TreeGrafter"/>
</dbReference>
<dbReference type="OrthoDB" id="9805041at2"/>
<dbReference type="InterPro" id="IPR004095">
    <property type="entry name" value="TGS"/>
</dbReference>
<dbReference type="Gene3D" id="1.10.3210.10">
    <property type="entry name" value="Hypothetical protein af1432"/>
    <property type="match status" value="1"/>
</dbReference>
<dbReference type="GO" id="GO:0042594">
    <property type="term" value="P:response to starvation"/>
    <property type="evidence" value="ECO:0007669"/>
    <property type="project" value="TreeGrafter"/>
</dbReference>
<dbReference type="Gene3D" id="3.10.20.30">
    <property type="match status" value="1"/>
</dbReference>
<keyword evidence="10" id="KW-1185">Reference proteome</keyword>
<dbReference type="InterPro" id="IPR033655">
    <property type="entry name" value="TGS_RelA/SpoT"/>
</dbReference>
<comment type="similarity">
    <text evidence="6">Belongs to the relA/spoT family.</text>
</comment>
<dbReference type="InterPro" id="IPR045600">
    <property type="entry name" value="RelA/SpoT_AH_RIS"/>
</dbReference>